<dbReference type="SUPFAM" id="SSF46955">
    <property type="entry name" value="Putative DNA-binding domain"/>
    <property type="match status" value="1"/>
</dbReference>
<dbReference type="InterPro" id="IPR009061">
    <property type="entry name" value="DNA-bd_dom_put_sf"/>
</dbReference>
<dbReference type="InterPro" id="IPR047057">
    <property type="entry name" value="MerR_fam"/>
</dbReference>
<dbReference type="AlphaFoldDB" id="A0A3B0SMB9"/>
<protein>
    <submittedName>
        <fullName evidence="4">HspR, transcriptional repressor of DnaK operon</fullName>
    </submittedName>
</protein>
<sequence length="128" mass="14624">MNDQRQAVYIISVAAELAGVHPQTLRIYERKGLIEPFRTPGGTRRYSDGDIERLALIQELTQAGVNLEGVARILALREESKRLRNQVDRLRRLLEEADRRVGGRTSPVAREVSVRTLRQLPRSPRDLQ</sequence>
<feature type="domain" description="HTH merR-type" evidence="3">
    <location>
        <begin position="8"/>
        <end position="76"/>
    </location>
</feature>
<dbReference type="PANTHER" id="PTHR30204">
    <property type="entry name" value="REDOX-CYCLING DRUG-SENSING TRANSCRIPTIONAL ACTIVATOR SOXR"/>
    <property type="match status" value="1"/>
</dbReference>
<feature type="coiled-coil region" evidence="2">
    <location>
        <begin position="73"/>
        <end position="100"/>
    </location>
</feature>
<dbReference type="Gene3D" id="1.10.1660.10">
    <property type="match status" value="1"/>
</dbReference>
<gene>
    <name evidence="4" type="ORF">MNBD_ACTINO02-2397</name>
</gene>
<dbReference type="PANTHER" id="PTHR30204:SF58">
    <property type="entry name" value="HTH-TYPE TRANSCRIPTIONAL REGULATOR YFMP"/>
    <property type="match status" value="1"/>
</dbReference>
<dbReference type="PROSITE" id="PS00552">
    <property type="entry name" value="HTH_MERR_1"/>
    <property type="match status" value="1"/>
</dbReference>
<dbReference type="NCBIfam" id="NF047375">
    <property type="entry name" value="HeatShock_HspR"/>
    <property type="match status" value="1"/>
</dbReference>
<reference evidence="4" key="1">
    <citation type="submission" date="2018-06" db="EMBL/GenBank/DDBJ databases">
        <authorList>
            <person name="Zhirakovskaya E."/>
        </authorList>
    </citation>
    <scope>NUCLEOTIDE SEQUENCE</scope>
</reference>
<dbReference type="PROSITE" id="PS50937">
    <property type="entry name" value="HTH_MERR_2"/>
    <property type="match status" value="1"/>
</dbReference>
<dbReference type="Pfam" id="PF13411">
    <property type="entry name" value="MerR_1"/>
    <property type="match status" value="1"/>
</dbReference>
<dbReference type="CDD" id="cd04766">
    <property type="entry name" value="HTH_HspR"/>
    <property type="match status" value="1"/>
</dbReference>
<dbReference type="GO" id="GO:0003700">
    <property type="term" value="F:DNA-binding transcription factor activity"/>
    <property type="evidence" value="ECO:0007669"/>
    <property type="project" value="InterPro"/>
</dbReference>
<keyword evidence="2" id="KW-0175">Coiled coil</keyword>
<dbReference type="GO" id="GO:0003677">
    <property type="term" value="F:DNA binding"/>
    <property type="evidence" value="ECO:0007669"/>
    <property type="project" value="UniProtKB-KW"/>
</dbReference>
<name>A0A3B0SMB9_9ZZZZ</name>
<keyword evidence="1" id="KW-0238">DNA-binding</keyword>
<evidence type="ECO:0000256" key="2">
    <source>
        <dbReference type="SAM" id="Coils"/>
    </source>
</evidence>
<dbReference type="EMBL" id="UOEK01000376">
    <property type="protein sequence ID" value="VAW06945.1"/>
    <property type="molecule type" value="Genomic_DNA"/>
</dbReference>
<proteinExistence type="predicted"/>
<dbReference type="SMART" id="SM00422">
    <property type="entry name" value="HTH_MERR"/>
    <property type="match status" value="1"/>
</dbReference>
<evidence type="ECO:0000313" key="4">
    <source>
        <dbReference type="EMBL" id="VAW06945.1"/>
    </source>
</evidence>
<dbReference type="PRINTS" id="PR00040">
    <property type="entry name" value="HTHMERR"/>
</dbReference>
<dbReference type="InterPro" id="IPR000551">
    <property type="entry name" value="MerR-type_HTH_dom"/>
</dbReference>
<evidence type="ECO:0000256" key="1">
    <source>
        <dbReference type="ARBA" id="ARBA00023125"/>
    </source>
</evidence>
<evidence type="ECO:0000259" key="3">
    <source>
        <dbReference type="PROSITE" id="PS50937"/>
    </source>
</evidence>
<organism evidence="4">
    <name type="scientific">hydrothermal vent metagenome</name>
    <dbReference type="NCBI Taxonomy" id="652676"/>
    <lineage>
        <taxon>unclassified sequences</taxon>
        <taxon>metagenomes</taxon>
        <taxon>ecological metagenomes</taxon>
    </lineage>
</organism>
<accession>A0A3B0SMB9</accession>